<evidence type="ECO:0000256" key="6">
    <source>
        <dbReference type="SAM" id="Phobius"/>
    </source>
</evidence>
<feature type="transmembrane region" description="Helical" evidence="6">
    <location>
        <begin position="192"/>
        <end position="210"/>
    </location>
</feature>
<keyword evidence="2" id="KW-1003">Cell membrane</keyword>
<feature type="transmembrane region" description="Helical" evidence="6">
    <location>
        <begin position="31"/>
        <end position="50"/>
    </location>
</feature>
<name>A0A4Y9A7R0_9BACI</name>
<keyword evidence="8" id="KW-1185">Reference proteome</keyword>
<evidence type="ECO:0000256" key="3">
    <source>
        <dbReference type="ARBA" id="ARBA00022692"/>
    </source>
</evidence>
<evidence type="ECO:0000256" key="4">
    <source>
        <dbReference type="ARBA" id="ARBA00022989"/>
    </source>
</evidence>
<dbReference type="EMBL" id="SRHY01000038">
    <property type="protein sequence ID" value="TFJ91806.1"/>
    <property type="molecule type" value="Genomic_DNA"/>
</dbReference>
<evidence type="ECO:0000256" key="5">
    <source>
        <dbReference type="ARBA" id="ARBA00023136"/>
    </source>
</evidence>
<keyword evidence="5 6" id="KW-0472">Membrane</keyword>
<sequence length="215" mass="23499">MDNLDKPRISFYKRNYSGQVTWCVIRLVQKITAIIIGSVLIAIGINYFIIPNHLVDGGVIGLGLIAKYTAGMKPGLTIIVLSLPLYIYAWFHFRSYFYNGVHGLLASAFFIDYFHPLMTLHTPPILISSITAGLLLGAGIGIMLLTQVSTGGVDLLALMLTKVISLNVGLIILIIDSIVVLFGWLIIQETTLIYSGLMVGMIGLTTFTITKTFSS</sequence>
<comment type="subcellular location">
    <subcellularLocation>
        <location evidence="1">Cell membrane</location>
        <topology evidence="1">Multi-pass membrane protein</topology>
    </subcellularLocation>
</comment>
<organism evidence="7 8">
    <name type="scientific">Lentibacillus salicampi</name>
    <dbReference type="NCBI Taxonomy" id="175306"/>
    <lineage>
        <taxon>Bacteria</taxon>
        <taxon>Bacillati</taxon>
        <taxon>Bacillota</taxon>
        <taxon>Bacilli</taxon>
        <taxon>Bacillales</taxon>
        <taxon>Bacillaceae</taxon>
        <taxon>Lentibacillus</taxon>
    </lineage>
</organism>
<reference evidence="7 8" key="1">
    <citation type="submission" date="2019-03" db="EMBL/GenBank/DDBJ databases">
        <title>Genome sequence of Lentibacillus salicampi ATCC BAA-719.</title>
        <authorList>
            <person name="Maclea K.S."/>
            <person name="Simoes Junior M."/>
        </authorList>
    </citation>
    <scope>NUCLEOTIDE SEQUENCE [LARGE SCALE GENOMIC DNA]</scope>
    <source>
        <strain evidence="7 8">ATCC BAA-719</strain>
    </source>
</reference>
<dbReference type="InterPro" id="IPR003740">
    <property type="entry name" value="YitT"/>
</dbReference>
<feature type="transmembrane region" description="Helical" evidence="6">
    <location>
        <begin position="126"/>
        <end position="145"/>
    </location>
</feature>
<dbReference type="OrthoDB" id="2602718at2"/>
<evidence type="ECO:0000256" key="1">
    <source>
        <dbReference type="ARBA" id="ARBA00004651"/>
    </source>
</evidence>
<keyword evidence="4 6" id="KW-1133">Transmembrane helix</keyword>
<dbReference type="PANTHER" id="PTHR33545">
    <property type="entry name" value="UPF0750 MEMBRANE PROTEIN YITT-RELATED"/>
    <property type="match status" value="1"/>
</dbReference>
<keyword evidence="3 6" id="KW-0812">Transmembrane</keyword>
<dbReference type="InterPro" id="IPR051461">
    <property type="entry name" value="UPF0750_membrane"/>
</dbReference>
<dbReference type="Proteomes" id="UP000298484">
    <property type="component" value="Unassembled WGS sequence"/>
</dbReference>
<feature type="transmembrane region" description="Helical" evidence="6">
    <location>
        <begin position="70"/>
        <end position="89"/>
    </location>
</feature>
<feature type="transmembrane region" description="Helical" evidence="6">
    <location>
        <begin position="166"/>
        <end position="186"/>
    </location>
</feature>
<evidence type="ECO:0000256" key="2">
    <source>
        <dbReference type="ARBA" id="ARBA00022475"/>
    </source>
</evidence>
<accession>A0A4Y9A7R0</accession>
<dbReference type="PANTHER" id="PTHR33545:SF5">
    <property type="entry name" value="UPF0750 MEMBRANE PROTEIN YITT"/>
    <property type="match status" value="1"/>
</dbReference>
<protein>
    <recommendedName>
        <fullName evidence="9">YitT family protein</fullName>
    </recommendedName>
</protein>
<evidence type="ECO:0000313" key="7">
    <source>
        <dbReference type="EMBL" id="TFJ91806.1"/>
    </source>
</evidence>
<dbReference type="GO" id="GO:0005886">
    <property type="term" value="C:plasma membrane"/>
    <property type="evidence" value="ECO:0007669"/>
    <property type="project" value="UniProtKB-SubCell"/>
</dbReference>
<evidence type="ECO:0000313" key="8">
    <source>
        <dbReference type="Proteomes" id="UP000298484"/>
    </source>
</evidence>
<comment type="caution">
    <text evidence="7">The sequence shown here is derived from an EMBL/GenBank/DDBJ whole genome shotgun (WGS) entry which is preliminary data.</text>
</comment>
<evidence type="ECO:0008006" key="9">
    <source>
        <dbReference type="Google" id="ProtNLM"/>
    </source>
</evidence>
<proteinExistence type="predicted"/>
<gene>
    <name evidence="7" type="ORF">E4U82_15630</name>
</gene>
<dbReference type="AlphaFoldDB" id="A0A4Y9A7R0"/>
<dbReference type="Pfam" id="PF02588">
    <property type="entry name" value="YitT_membrane"/>
    <property type="match status" value="1"/>
</dbReference>